<evidence type="ECO:0000313" key="11">
    <source>
        <dbReference type="Proteomes" id="UP001172457"/>
    </source>
</evidence>
<evidence type="ECO:0000256" key="8">
    <source>
        <dbReference type="ARBA" id="ARBA00059922"/>
    </source>
</evidence>
<evidence type="ECO:0000256" key="5">
    <source>
        <dbReference type="ARBA" id="ARBA00022723"/>
    </source>
</evidence>
<evidence type="ECO:0000256" key="7">
    <source>
        <dbReference type="ARBA" id="ARBA00023242"/>
    </source>
</evidence>
<evidence type="ECO:0000256" key="6">
    <source>
        <dbReference type="ARBA" id="ARBA00023004"/>
    </source>
</evidence>
<evidence type="ECO:0000313" key="10">
    <source>
        <dbReference type="EMBL" id="KAJ9563363.1"/>
    </source>
</evidence>
<dbReference type="Gene3D" id="2.60.120.330">
    <property type="entry name" value="B-lactam Antibiotic, Isopenicillin N Synthase, Chain"/>
    <property type="match status" value="2"/>
</dbReference>
<dbReference type="InterPro" id="IPR050295">
    <property type="entry name" value="Plant_2OG-oxidoreductases"/>
</dbReference>
<feature type="domain" description="Fe2OG dioxygenase" evidence="9">
    <location>
        <begin position="256"/>
        <end position="355"/>
    </location>
</feature>
<dbReference type="InterPro" id="IPR044861">
    <property type="entry name" value="IPNS-like_FE2OG_OXY"/>
</dbReference>
<comment type="caution">
    <text evidence="10">The sequence shown here is derived from an EMBL/GenBank/DDBJ whole genome shotgun (WGS) entry which is preliminary data.</text>
</comment>
<evidence type="ECO:0000259" key="9">
    <source>
        <dbReference type="PROSITE" id="PS51471"/>
    </source>
</evidence>
<dbReference type="Pfam" id="PF03171">
    <property type="entry name" value="2OG-FeII_Oxy"/>
    <property type="match status" value="2"/>
</dbReference>
<dbReference type="FunFam" id="2.60.120.330:FF:000015">
    <property type="entry name" value="Protein DMR6-LIKE OXYGENASE 1"/>
    <property type="match status" value="2"/>
</dbReference>
<dbReference type="GO" id="GO:0016705">
    <property type="term" value="F:oxidoreductase activity, acting on paired donors, with incorporation or reduction of molecular oxygen"/>
    <property type="evidence" value="ECO:0007669"/>
    <property type="project" value="UniProtKB-ARBA"/>
</dbReference>
<dbReference type="PANTHER" id="PTHR47991">
    <property type="entry name" value="OXOGLUTARATE/IRON-DEPENDENT DIOXYGENASE"/>
    <property type="match status" value="1"/>
</dbReference>
<evidence type="ECO:0000256" key="2">
    <source>
        <dbReference type="ARBA" id="ARBA00004496"/>
    </source>
</evidence>
<keyword evidence="11" id="KW-1185">Reference proteome</keyword>
<dbReference type="SUPFAM" id="SSF51197">
    <property type="entry name" value="Clavaminate synthase-like"/>
    <property type="match status" value="2"/>
</dbReference>
<dbReference type="PROSITE" id="PS51471">
    <property type="entry name" value="FE2OG_OXY"/>
    <property type="match status" value="2"/>
</dbReference>
<sequence>MIVKGLKLKQISSYPFLCKTKSLIQQPETFSPISDLRRSRRPIAAFPAIPSSDRSQEKLKGGGDMSFTSAMTLALEGGENIPERYVLPPLQRPNPSFTDHTLPVVDLSLLNDPLRRALAIDEIRAACNKLGFFQVINHGIPISVMEGALDTAEEFFELPSEEKMRFASGNVREPVRYGTSINHMKDKVLYWRDFIKHYANPISEWIHLWPSIPPTYKEKMGSYAKAVHILQKQLMGVVLETLGLNANCLHTDIEAGAQMMAVNCYPPCPKPDLALGSPAHSDHGTLTILNQSQQGLEIMDQDKKWHSVPFIQGALIVQLGDQFEVMSNGRYKSTIHRAIVNMYKKRFSIASVHSLPIEKKVGPMLQLVDEQYPIAYKEGSFGEFLDYISAECPIEARKDLIPTIYLQVLPFSEKMKGGGEMSFTSAMTLALEGGENIPERYVQPPLQRPNPSFTDHSLPVIDLSLLNDPLRRAQAINEIRAACNNIGFFQVINHGIPNSVVEGALDTAEEFFELPSEEKMRYASANVREPVRYGTSMNHAMDKVFYWRDFIKHYANPISEWIHLWPSTPPTYKEKMGSYTKAVHILQKQLMGVVLESLGLNANYLHQDIEEGSQVIAVNYYPPCPKPDLALGMPTHTDYGTITILNQSHQGLEIMDHDKKWHSVPFIQGALIVQLGDQTEVMSNGRYKSTLHRATVNMERKRFSIASLHSLPIKTKVGPTPQLVDEQYPIAYKEGSFGEFLDFISLKSLTEGRYIDTLKIL</sequence>
<dbReference type="GO" id="GO:0046872">
    <property type="term" value="F:metal ion binding"/>
    <property type="evidence" value="ECO:0007669"/>
    <property type="project" value="UniProtKB-KW"/>
</dbReference>
<name>A0AA38U6G9_9ASTR</name>
<protein>
    <recommendedName>
        <fullName evidence="9">Fe2OG dioxygenase domain-containing protein</fullName>
    </recommendedName>
</protein>
<comment type="similarity">
    <text evidence="3">Belongs to the iron/ascorbate-dependent oxidoreductase family.</text>
</comment>
<keyword evidence="7" id="KW-0539">Nucleus</keyword>
<proteinExistence type="inferred from homology"/>
<keyword evidence="5" id="KW-0479">Metal-binding</keyword>
<dbReference type="GO" id="GO:0005737">
    <property type="term" value="C:cytoplasm"/>
    <property type="evidence" value="ECO:0007669"/>
    <property type="project" value="UniProtKB-SubCell"/>
</dbReference>
<dbReference type="Proteomes" id="UP001172457">
    <property type="component" value="Chromosome 2"/>
</dbReference>
<keyword evidence="4" id="KW-0963">Cytoplasm</keyword>
<dbReference type="AlphaFoldDB" id="A0AA38U6G9"/>
<dbReference type="InterPro" id="IPR027443">
    <property type="entry name" value="IPNS-like_sf"/>
</dbReference>
<dbReference type="EMBL" id="JARYMX010000002">
    <property type="protein sequence ID" value="KAJ9563363.1"/>
    <property type="molecule type" value="Genomic_DNA"/>
</dbReference>
<dbReference type="InterPro" id="IPR026992">
    <property type="entry name" value="DIOX_N"/>
</dbReference>
<reference evidence="10" key="1">
    <citation type="submission" date="2023-03" db="EMBL/GenBank/DDBJ databases">
        <title>Chromosome-scale reference genome and RAD-based genetic map of yellow starthistle (Centaurea solstitialis) reveal putative structural variation and QTLs associated with invader traits.</title>
        <authorList>
            <person name="Reatini B."/>
            <person name="Cang F.A."/>
            <person name="Jiang Q."/>
            <person name="Mckibben M.T.W."/>
            <person name="Barker M.S."/>
            <person name="Rieseberg L.H."/>
            <person name="Dlugosch K.M."/>
        </authorList>
    </citation>
    <scope>NUCLEOTIDE SEQUENCE</scope>
    <source>
        <strain evidence="10">CAN-66</strain>
        <tissue evidence="10">Leaf</tissue>
    </source>
</reference>
<comment type="function">
    <text evidence="8">Involved in the regulation of shoot development and salicylic acid (SA) homeostasis.</text>
</comment>
<evidence type="ECO:0000256" key="3">
    <source>
        <dbReference type="ARBA" id="ARBA00008056"/>
    </source>
</evidence>
<gene>
    <name evidence="10" type="ORF">OSB04_008523</name>
</gene>
<keyword evidence="6" id="KW-0408">Iron</keyword>
<feature type="domain" description="Fe2OG dioxygenase" evidence="9">
    <location>
        <begin position="611"/>
        <end position="711"/>
    </location>
</feature>
<dbReference type="Pfam" id="PF14226">
    <property type="entry name" value="DIOX_N"/>
    <property type="match status" value="2"/>
</dbReference>
<evidence type="ECO:0000256" key="4">
    <source>
        <dbReference type="ARBA" id="ARBA00022490"/>
    </source>
</evidence>
<dbReference type="InterPro" id="IPR005123">
    <property type="entry name" value="Oxoglu/Fe-dep_dioxygenase_dom"/>
</dbReference>
<dbReference type="GO" id="GO:0005634">
    <property type="term" value="C:nucleus"/>
    <property type="evidence" value="ECO:0007669"/>
    <property type="project" value="UniProtKB-SubCell"/>
</dbReference>
<comment type="subcellular location">
    <subcellularLocation>
        <location evidence="2">Cytoplasm</location>
    </subcellularLocation>
    <subcellularLocation>
        <location evidence="1">Nucleus</location>
    </subcellularLocation>
</comment>
<organism evidence="10 11">
    <name type="scientific">Centaurea solstitialis</name>
    <name type="common">yellow star-thistle</name>
    <dbReference type="NCBI Taxonomy" id="347529"/>
    <lineage>
        <taxon>Eukaryota</taxon>
        <taxon>Viridiplantae</taxon>
        <taxon>Streptophyta</taxon>
        <taxon>Embryophyta</taxon>
        <taxon>Tracheophyta</taxon>
        <taxon>Spermatophyta</taxon>
        <taxon>Magnoliopsida</taxon>
        <taxon>eudicotyledons</taxon>
        <taxon>Gunneridae</taxon>
        <taxon>Pentapetalae</taxon>
        <taxon>asterids</taxon>
        <taxon>campanulids</taxon>
        <taxon>Asterales</taxon>
        <taxon>Asteraceae</taxon>
        <taxon>Carduoideae</taxon>
        <taxon>Cardueae</taxon>
        <taxon>Centaureinae</taxon>
        <taxon>Centaurea</taxon>
    </lineage>
</organism>
<evidence type="ECO:0000256" key="1">
    <source>
        <dbReference type="ARBA" id="ARBA00004123"/>
    </source>
</evidence>
<accession>A0AA38U6G9</accession>